<evidence type="ECO:0000256" key="2">
    <source>
        <dbReference type="ARBA" id="ARBA00022670"/>
    </source>
</evidence>
<keyword evidence="12" id="KW-1185">Reference proteome</keyword>
<dbReference type="OMA" id="HKSDMDM"/>
<dbReference type="InterPro" id="IPR041469">
    <property type="entry name" value="Subtilisin-like_FN3"/>
</dbReference>
<dbReference type="InterPro" id="IPR023828">
    <property type="entry name" value="Peptidase_S8_Ser-AS"/>
</dbReference>
<evidence type="ECO:0000256" key="3">
    <source>
        <dbReference type="ARBA" id="ARBA00022729"/>
    </source>
</evidence>
<feature type="active site" description="Charge relay system" evidence="6 7">
    <location>
        <position position="558"/>
    </location>
</feature>
<evidence type="ECO:0000259" key="10">
    <source>
        <dbReference type="Pfam" id="PF17766"/>
    </source>
</evidence>
<evidence type="ECO:0000256" key="4">
    <source>
        <dbReference type="ARBA" id="ARBA00022801"/>
    </source>
</evidence>
<evidence type="ECO:0000313" key="11">
    <source>
        <dbReference type="EMBL" id="VAI56773.1"/>
    </source>
</evidence>
<dbReference type="PROSITE" id="PS00137">
    <property type="entry name" value="SUBTILASE_HIS"/>
    <property type="match status" value="1"/>
</dbReference>
<feature type="domain" description="Subtilisin-like protease fibronectin type-III" evidence="10">
    <location>
        <begin position="660"/>
        <end position="757"/>
    </location>
</feature>
<comment type="similarity">
    <text evidence="1 7">Belongs to the peptidase S8 family.</text>
</comment>
<keyword evidence="3" id="KW-0732">Signal</keyword>
<dbReference type="FunFam" id="3.40.50.200:FF:000006">
    <property type="entry name" value="Subtilisin-like protease SBT1.5"/>
    <property type="match status" value="1"/>
</dbReference>
<dbReference type="Pfam" id="PF00082">
    <property type="entry name" value="Peptidase_S8"/>
    <property type="match status" value="1"/>
</dbReference>
<feature type="domain" description="Peptidase S8/S53" evidence="8">
    <location>
        <begin position="166"/>
        <end position="591"/>
    </location>
</feature>
<dbReference type="FunFam" id="3.30.70.80:FF:000002">
    <property type="entry name" value="Subtilisin-like protease SBT5.3"/>
    <property type="match status" value="1"/>
</dbReference>
<dbReference type="SUPFAM" id="SSF52743">
    <property type="entry name" value="Subtilisin-like"/>
    <property type="match status" value="1"/>
</dbReference>
<dbReference type="InterPro" id="IPR034197">
    <property type="entry name" value="Peptidases_S8_3"/>
</dbReference>
<dbReference type="GO" id="GO:0004252">
    <property type="term" value="F:serine-type endopeptidase activity"/>
    <property type="evidence" value="ECO:0007669"/>
    <property type="project" value="UniProtKB-UniRule"/>
</dbReference>
<keyword evidence="5 7" id="KW-0720">Serine protease</keyword>
<dbReference type="Proteomes" id="UP000324705">
    <property type="component" value="Chromosome 6B"/>
</dbReference>
<dbReference type="InterPro" id="IPR036852">
    <property type="entry name" value="Peptidase_S8/S53_dom_sf"/>
</dbReference>
<dbReference type="CDD" id="cd02120">
    <property type="entry name" value="PA_subtilisin_like"/>
    <property type="match status" value="1"/>
</dbReference>
<sequence length="769" mass="82201">MYGAVFIHTHERTKGHSLDKHNTCPVVHKSDMDMRRAFACTLLLAAMSPLSASDASSKLYIVYMGEKKHDDPSMVTASHHDILTSVFGSKDEAMKSIVYSYRHGFSGFAAMLTESQAATLAKCSDVLSVRPNIYHESHTTRSWDFLGLDYDQPPADSGLLQKAKYGEDVIIGVIDSGIWPESRSFDDSGYGPVPARWRGTCQAGQQFDATSCNRKIIGARWFSDDMSDEELKGEYMSPRDLSGHGTHVASTIAGGQVSNVSYGGLAAGVARGGAPRARLAIYKVLWGARGSGSHAGVLAALDHAIDDGVDVLSLSLGQASSELFETLHAVERGISVVFSAGNGGPVPQTAWNAVPWVTTVAASTIDRSFPTLISLGNKQKLMGQSLHNNASMNISGFKALVYARSCSMQSLASSNITGKIVLCYAPAEAAITPPRLALPIVINRTMEAGAKGLIFAQYDANILDILTVCKGNMACVVVDFEIAHTILAYLDKTKNPVVKVSPAMSVIGNQVLSPMIASFSSRGPSAAFPGILKPDVAAPGVSILAAKGNTYVFMSGTSMACPHVSAVVALLKSAHPDWSPAMIKSAIITTASVVDHFGVLIQAEGVPRKLADPFDFGGGHIDPDKAGDPGLVYDMNGRDYNKFLNCTDELLDDCKSYISNLNLPSIAMPDLKDNITVRRIVMNVGSVEATYRVTVEAPAGVTVTVEPSMISFTRGGSKSMMFTVMFTARKRVQGGYTFGSLTWSDENTHSVRIPIAVQTVVQDFVRDTS</sequence>
<feature type="active site" description="Charge relay system" evidence="6 7">
    <location>
        <position position="244"/>
    </location>
</feature>
<feature type="active site" description="Charge relay system" evidence="6 7">
    <location>
        <position position="175"/>
    </location>
</feature>
<dbReference type="PROSITE" id="PS00138">
    <property type="entry name" value="SUBTILASE_SER"/>
    <property type="match status" value="1"/>
</dbReference>
<dbReference type="InterPro" id="IPR010259">
    <property type="entry name" value="S8pro/Inhibitor_I9"/>
</dbReference>
<dbReference type="Gene3D" id="2.60.40.2310">
    <property type="match status" value="1"/>
</dbReference>
<name>A0A9R0YJU4_TRITD</name>
<evidence type="ECO:0000256" key="1">
    <source>
        <dbReference type="ARBA" id="ARBA00011073"/>
    </source>
</evidence>
<dbReference type="GO" id="GO:0006508">
    <property type="term" value="P:proteolysis"/>
    <property type="evidence" value="ECO:0007669"/>
    <property type="project" value="UniProtKB-KW"/>
</dbReference>
<dbReference type="InterPro" id="IPR000209">
    <property type="entry name" value="Peptidase_S8/S53_dom"/>
</dbReference>
<evidence type="ECO:0000313" key="12">
    <source>
        <dbReference type="Proteomes" id="UP000324705"/>
    </source>
</evidence>
<dbReference type="Pfam" id="PF05922">
    <property type="entry name" value="Inhibitor_I9"/>
    <property type="match status" value="1"/>
</dbReference>
<dbReference type="EMBL" id="LT934122">
    <property type="protein sequence ID" value="VAI56773.1"/>
    <property type="molecule type" value="Genomic_DNA"/>
</dbReference>
<gene>
    <name evidence="11" type="ORF">TRITD_6Bv1G078210</name>
</gene>
<dbReference type="CDD" id="cd04852">
    <property type="entry name" value="Peptidases_S8_3"/>
    <property type="match status" value="1"/>
</dbReference>
<dbReference type="InterPro" id="IPR022398">
    <property type="entry name" value="Peptidase_S8_His-AS"/>
</dbReference>
<dbReference type="Gene3D" id="3.50.30.30">
    <property type="match status" value="1"/>
</dbReference>
<evidence type="ECO:0000256" key="5">
    <source>
        <dbReference type="ARBA" id="ARBA00022825"/>
    </source>
</evidence>
<feature type="domain" description="Inhibitor I9" evidence="9">
    <location>
        <begin position="60"/>
        <end position="133"/>
    </location>
</feature>
<evidence type="ECO:0008006" key="13">
    <source>
        <dbReference type="Google" id="ProtNLM"/>
    </source>
</evidence>
<keyword evidence="4 7" id="KW-0378">Hydrolase</keyword>
<dbReference type="PANTHER" id="PTHR10795">
    <property type="entry name" value="PROPROTEIN CONVERTASE SUBTILISIN/KEXIN"/>
    <property type="match status" value="1"/>
</dbReference>
<dbReference type="PROSITE" id="PS51892">
    <property type="entry name" value="SUBTILASE"/>
    <property type="match status" value="1"/>
</dbReference>
<dbReference type="InterPro" id="IPR015500">
    <property type="entry name" value="Peptidase_S8_subtilisin-rel"/>
</dbReference>
<dbReference type="PRINTS" id="PR00723">
    <property type="entry name" value="SUBTILISIN"/>
</dbReference>
<accession>A0A9R0YJU4</accession>
<reference evidence="11 12" key="1">
    <citation type="submission" date="2017-09" db="EMBL/GenBank/DDBJ databases">
        <authorList>
            <consortium name="International Durum Wheat Genome Sequencing Consortium (IDWGSC)"/>
            <person name="Milanesi L."/>
        </authorList>
    </citation>
    <scope>NUCLEOTIDE SEQUENCE [LARGE SCALE GENOMIC DNA]</scope>
    <source>
        <strain evidence="12">cv. Svevo</strain>
    </source>
</reference>
<evidence type="ECO:0000256" key="7">
    <source>
        <dbReference type="PROSITE-ProRule" id="PRU01240"/>
    </source>
</evidence>
<protein>
    <recommendedName>
        <fullName evidence="13">Subtilisin-like protease</fullName>
    </recommendedName>
</protein>
<proteinExistence type="inferred from homology"/>
<dbReference type="Gene3D" id="3.40.50.200">
    <property type="entry name" value="Peptidase S8/S53 domain"/>
    <property type="match status" value="1"/>
</dbReference>
<dbReference type="InterPro" id="IPR037045">
    <property type="entry name" value="S8pro/Inhibitor_I9_sf"/>
</dbReference>
<dbReference type="InterPro" id="IPR045051">
    <property type="entry name" value="SBT"/>
</dbReference>
<organism evidence="11 12">
    <name type="scientific">Triticum turgidum subsp. durum</name>
    <name type="common">Durum wheat</name>
    <name type="synonym">Triticum durum</name>
    <dbReference type="NCBI Taxonomy" id="4567"/>
    <lineage>
        <taxon>Eukaryota</taxon>
        <taxon>Viridiplantae</taxon>
        <taxon>Streptophyta</taxon>
        <taxon>Embryophyta</taxon>
        <taxon>Tracheophyta</taxon>
        <taxon>Spermatophyta</taxon>
        <taxon>Magnoliopsida</taxon>
        <taxon>Liliopsida</taxon>
        <taxon>Poales</taxon>
        <taxon>Poaceae</taxon>
        <taxon>BOP clade</taxon>
        <taxon>Pooideae</taxon>
        <taxon>Triticodae</taxon>
        <taxon>Triticeae</taxon>
        <taxon>Triticinae</taxon>
        <taxon>Triticum</taxon>
    </lineage>
</organism>
<evidence type="ECO:0000259" key="9">
    <source>
        <dbReference type="Pfam" id="PF05922"/>
    </source>
</evidence>
<dbReference type="Pfam" id="PF17766">
    <property type="entry name" value="fn3_6"/>
    <property type="match status" value="1"/>
</dbReference>
<evidence type="ECO:0000259" key="8">
    <source>
        <dbReference type="Pfam" id="PF00082"/>
    </source>
</evidence>
<dbReference type="Gene3D" id="3.30.70.80">
    <property type="entry name" value="Peptidase S8 propeptide/proteinase inhibitor I9"/>
    <property type="match status" value="1"/>
</dbReference>
<dbReference type="AlphaFoldDB" id="A0A9R0YJU4"/>
<evidence type="ECO:0000256" key="6">
    <source>
        <dbReference type="PIRSR" id="PIRSR615500-1"/>
    </source>
</evidence>
<dbReference type="Gramene" id="TRITD6Bv1G078210.3">
    <property type="protein sequence ID" value="TRITD6Bv1G078210.3"/>
    <property type="gene ID" value="TRITD6Bv1G078210"/>
</dbReference>
<keyword evidence="2 7" id="KW-0645">Protease</keyword>